<proteinExistence type="predicted"/>
<keyword evidence="1" id="KW-0812">Transmembrane</keyword>
<name>A0A9D9H5E0_9SPIO</name>
<dbReference type="GO" id="GO:0003677">
    <property type="term" value="F:DNA binding"/>
    <property type="evidence" value="ECO:0007669"/>
    <property type="project" value="InterPro"/>
</dbReference>
<reference evidence="3" key="2">
    <citation type="journal article" date="2021" name="PeerJ">
        <title>Extensive microbial diversity within the chicken gut microbiome revealed by metagenomics and culture.</title>
        <authorList>
            <person name="Gilroy R."/>
            <person name="Ravi A."/>
            <person name="Getino M."/>
            <person name="Pursley I."/>
            <person name="Horton D.L."/>
            <person name="Alikhan N.F."/>
            <person name="Baker D."/>
            <person name="Gharbi K."/>
            <person name="Hall N."/>
            <person name="Watson M."/>
            <person name="Adriaenssens E.M."/>
            <person name="Foster-Nyarko E."/>
            <person name="Jarju S."/>
            <person name="Secka A."/>
            <person name="Antonio M."/>
            <person name="Oren A."/>
            <person name="Chaudhuri R.R."/>
            <person name="La Ragione R."/>
            <person name="Hildebrand F."/>
            <person name="Pallen M.J."/>
        </authorList>
    </citation>
    <scope>NUCLEOTIDE SEQUENCE</scope>
    <source>
        <strain evidence="3">7293</strain>
    </source>
</reference>
<dbReference type="GO" id="GO:0004803">
    <property type="term" value="F:transposase activity"/>
    <property type="evidence" value="ECO:0007669"/>
    <property type="project" value="InterPro"/>
</dbReference>
<dbReference type="Proteomes" id="UP000823615">
    <property type="component" value="Unassembled WGS sequence"/>
</dbReference>
<evidence type="ECO:0000313" key="4">
    <source>
        <dbReference type="Proteomes" id="UP000823615"/>
    </source>
</evidence>
<dbReference type="GO" id="GO:0006313">
    <property type="term" value="P:DNA transposition"/>
    <property type="evidence" value="ECO:0007669"/>
    <property type="project" value="InterPro"/>
</dbReference>
<keyword evidence="1" id="KW-1133">Transmembrane helix</keyword>
<keyword evidence="1" id="KW-0472">Membrane</keyword>
<feature type="transmembrane region" description="Helical" evidence="1">
    <location>
        <begin position="120"/>
        <end position="142"/>
    </location>
</feature>
<comment type="caution">
    <text evidence="3">The sequence shown here is derived from an EMBL/GenBank/DDBJ whole genome shotgun (WGS) entry which is preliminary data.</text>
</comment>
<gene>
    <name evidence="3" type="ORF">IAA97_02405</name>
</gene>
<dbReference type="EMBL" id="JADIMT010000033">
    <property type="protein sequence ID" value="MBO8435817.1"/>
    <property type="molecule type" value="Genomic_DNA"/>
</dbReference>
<evidence type="ECO:0000313" key="3">
    <source>
        <dbReference type="EMBL" id="MBO8435817.1"/>
    </source>
</evidence>
<dbReference type="PANTHER" id="PTHR33055">
    <property type="entry name" value="TRANSPOSASE FOR INSERTION SEQUENCE ELEMENT IS1111A"/>
    <property type="match status" value="1"/>
</dbReference>
<dbReference type="InterPro" id="IPR003346">
    <property type="entry name" value="Transposase_20"/>
</dbReference>
<evidence type="ECO:0000256" key="1">
    <source>
        <dbReference type="SAM" id="Phobius"/>
    </source>
</evidence>
<protein>
    <submittedName>
        <fullName evidence="3">IS110 family transposase</fullName>
    </submittedName>
</protein>
<dbReference type="Pfam" id="PF02371">
    <property type="entry name" value="Transposase_20"/>
    <property type="match status" value="1"/>
</dbReference>
<dbReference type="AlphaFoldDB" id="A0A9D9H5E0"/>
<accession>A0A9D9H5E0</accession>
<organism evidence="3 4">
    <name type="scientific">Candidatus Ornithospirochaeta stercoripullorum</name>
    <dbReference type="NCBI Taxonomy" id="2840899"/>
    <lineage>
        <taxon>Bacteria</taxon>
        <taxon>Pseudomonadati</taxon>
        <taxon>Spirochaetota</taxon>
        <taxon>Spirochaetia</taxon>
        <taxon>Spirochaetales</taxon>
        <taxon>Spirochaetaceae</taxon>
        <taxon>Spirochaetaceae incertae sedis</taxon>
        <taxon>Candidatus Ornithospirochaeta</taxon>
    </lineage>
</organism>
<sequence length="273" mass="30933">MMITSSYVRDTKESSWCTVKVPTEEESELRAIINSYNLAKKDRTMNMNKLHATFNQKGIPFLKKSDLQTNDSRIENIAKHLKGLAIKDACLVEARITLIERQIDDYLSLMREALMKHPEISLVWLSFPGIRTIVAASLLAYIGDGSRFYSASQLRNYVGLVPMIQQSGDACFQGNVSWRGCKPVRKNIMQSAWSIESLKAGCPLMDEWDSLAARHKRKSTIAVHIANKILTLGWILLRKKELYNGFGNYSRLKAKLRQEGLGAIDCSMFPELN</sequence>
<feature type="domain" description="Transposase IS116/IS110/IS902 C-terminal" evidence="2">
    <location>
        <begin position="126"/>
        <end position="195"/>
    </location>
</feature>
<dbReference type="InterPro" id="IPR047650">
    <property type="entry name" value="Transpos_IS110"/>
</dbReference>
<dbReference type="PANTHER" id="PTHR33055:SF3">
    <property type="entry name" value="PUTATIVE TRANSPOSASE FOR IS117-RELATED"/>
    <property type="match status" value="1"/>
</dbReference>
<evidence type="ECO:0000259" key="2">
    <source>
        <dbReference type="Pfam" id="PF02371"/>
    </source>
</evidence>
<reference evidence="3" key="1">
    <citation type="submission" date="2020-10" db="EMBL/GenBank/DDBJ databases">
        <authorList>
            <person name="Gilroy R."/>
        </authorList>
    </citation>
    <scope>NUCLEOTIDE SEQUENCE</scope>
    <source>
        <strain evidence="3">7293</strain>
    </source>
</reference>